<dbReference type="EMBL" id="CP011312">
    <property type="protein sequence ID" value="AKE40329.1"/>
    <property type="molecule type" value="Genomic_DNA"/>
</dbReference>
<feature type="transmembrane region" description="Helical" evidence="1">
    <location>
        <begin position="31"/>
        <end position="52"/>
    </location>
</feature>
<keyword evidence="1" id="KW-1133">Transmembrane helix</keyword>
<evidence type="ECO:0000256" key="1">
    <source>
        <dbReference type="SAM" id="Phobius"/>
    </source>
</evidence>
<keyword evidence="3" id="KW-1185">Reference proteome</keyword>
<evidence type="ECO:0000313" key="3">
    <source>
        <dbReference type="Proteomes" id="UP000033457"/>
    </source>
</evidence>
<evidence type="ECO:0000313" key="2">
    <source>
        <dbReference type="EMBL" id="AKE40329.1"/>
    </source>
</evidence>
<accession>A0A0F6TBW5</accession>
<feature type="transmembrane region" description="Helical" evidence="1">
    <location>
        <begin position="72"/>
        <end position="91"/>
    </location>
</feature>
<keyword evidence="1" id="KW-0472">Membrane</keyword>
<dbReference type="Proteomes" id="UP000033457">
    <property type="component" value="Chromosome"/>
</dbReference>
<proteinExistence type="predicted"/>
<sequence>MLVFPLVPAFIGIFLLHVADGLHSITLPVAIIWCIWMWLVAFLLDLLLKFFFGWILIGLRFPAKNLEHYKKIVEYATATAIFFIVALSYTAVATGAVHALLAAAVYIASAHVLSQIFDHHQIISR</sequence>
<dbReference type="KEGG" id="cku:UL82_00445"/>
<gene>
    <name evidence="2" type="ORF">UL82_00445</name>
</gene>
<protein>
    <submittedName>
        <fullName evidence="2">Uncharacterized protein</fullName>
    </submittedName>
</protein>
<feature type="transmembrane region" description="Helical" evidence="1">
    <location>
        <begin position="97"/>
        <end position="117"/>
    </location>
</feature>
<keyword evidence="1" id="KW-0812">Transmembrane</keyword>
<organism evidence="2 3">
    <name type="scientific">Corynebacterium kutscheri</name>
    <dbReference type="NCBI Taxonomy" id="35755"/>
    <lineage>
        <taxon>Bacteria</taxon>
        <taxon>Bacillati</taxon>
        <taxon>Actinomycetota</taxon>
        <taxon>Actinomycetes</taxon>
        <taxon>Mycobacteriales</taxon>
        <taxon>Corynebacteriaceae</taxon>
        <taxon>Corynebacterium</taxon>
    </lineage>
</organism>
<dbReference type="HOGENOM" id="CLU_1988891_0_0_11"/>
<reference evidence="2 3" key="1">
    <citation type="journal article" date="2015" name="Genome Announc.">
        <title>Complete Genome Sequence of Corynebacterium kutscheri DSM 20755, a Corynebacterial Type Strain with Remarkably Low G+C Content of Chromosomal DNA.</title>
        <authorList>
            <person name="Ruckert C."/>
            <person name="Albersmeier A."/>
            <person name="Winkler A."/>
            <person name="Tauch A."/>
        </authorList>
    </citation>
    <scope>NUCLEOTIDE SEQUENCE [LARGE SCALE GENOMIC DNA]</scope>
    <source>
        <strain evidence="2 3">DSM 20755</strain>
    </source>
</reference>
<name>A0A0F6TBW5_9CORY</name>
<dbReference type="AlphaFoldDB" id="A0A0F6TBW5"/>